<gene>
    <name evidence="1" type="ORF">VA7868_00579</name>
</gene>
<organism evidence="1 2">
    <name type="scientific">Vibrio aerogenes CECT 7868</name>
    <dbReference type="NCBI Taxonomy" id="1216006"/>
    <lineage>
        <taxon>Bacteria</taxon>
        <taxon>Pseudomonadati</taxon>
        <taxon>Pseudomonadota</taxon>
        <taxon>Gammaproteobacteria</taxon>
        <taxon>Vibrionales</taxon>
        <taxon>Vibrionaceae</taxon>
        <taxon>Vibrio</taxon>
    </lineage>
</organism>
<evidence type="ECO:0000313" key="2">
    <source>
        <dbReference type="Proteomes" id="UP000184608"/>
    </source>
</evidence>
<dbReference type="AlphaFoldDB" id="A0A1M5W332"/>
<dbReference type="RefSeq" id="WP_139281506.1">
    <property type="nucleotide sequence ID" value="NZ_FQXZ01000007.1"/>
</dbReference>
<name>A0A1M5W332_9VIBR</name>
<reference evidence="1 2" key="1">
    <citation type="submission" date="2016-11" db="EMBL/GenBank/DDBJ databases">
        <authorList>
            <person name="Jaros S."/>
            <person name="Januszkiewicz K."/>
            <person name="Wedrychowicz H."/>
        </authorList>
    </citation>
    <scope>NUCLEOTIDE SEQUENCE [LARGE SCALE GENOMIC DNA]</scope>
    <source>
        <strain evidence="1 2">CECT 7868</strain>
    </source>
</reference>
<sequence>MDLNPLMKWIIESPTLFAQKYPVVERSPFSGTTIPDVHFRQSYSRLGFLYQDLCAQLFNAHPDYTIEAEELQLTDSGKTLGAIDFIVHNQRESTLEHWEVAVKFYLLFNQRWYGPNAQDRLDKKLNHMLTRQLELSKHQIFMQRFPQWTALTHHLLMQGRLYINPFMEQQTPEECLGYSLNQSQIQGYWCHHSQTSGIGSPLYPLEKHQWLTGAHQNIPYDDTLAERFTHCISDSGQFWFIVPDSWPDC</sequence>
<dbReference type="Pfam" id="PF08907">
    <property type="entry name" value="DUF1853"/>
    <property type="match status" value="1"/>
</dbReference>
<keyword evidence="2" id="KW-1185">Reference proteome</keyword>
<dbReference type="Proteomes" id="UP000184608">
    <property type="component" value="Unassembled WGS sequence"/>
</dbReference>
<evidence type="ECO:0000313" key="1">
    <source>
        <dbReference type="EMBL" id="SHH81877.1"/>
    </source>
</evidence>
<proteinExistence type="predicted"/>
<evidence type="ECO:0008006" key="3">
    <source>
        <dbReference type="Google" id="ProtNLM"/>
    </source>
</evidence>
<protein>
    <recommendedName>
        <fullName evidence="3">Type II citrate synthase</fullName>
    </recommendedName>
</protein>
<dbReference type="EMBL" id="FQXZ01000007">
    <property type="protein sequence ID" value="SHH81877.1"/>
    <property type="molecule type" value="Genomic_DNA"/>
</dbReference>
<dbReference type="InterPro" id="IPR015003">
    <property type="entry name" value="DUF1853"/>
</dbReference>
<dbReference type="OrthoDB" id="378654at2"/>
<dbReference type="STRING" id="1216006.VA7868_00579"/>
<accession>A0A1M5W332</accession>